<dbReference type="AlphaFoldDB" id="A0A6J4P5J9"/>
<feature type="region of interest" description="Disordered" evidence="1">
    <location>
        <begin position="1"/>
        <end position="75"/>
    </location>
</feature>
<feature type="compositionally biased region" description="Low complexity" evidence="1">
    <location>
        <begin position="40"/>
        <end position="55"/>
    </location>
</feature>
<feature type="non-terminal residue" evidence="2">
    <location>
        <position position="1"/>
    </location>
</feature>
<gene>
    <name evidence="2" type="ORF">AVDCRST_MAG51-1013</name>
</gene>
<protein>
    <submittedName>
        <fullName evidence="2">Uncharacterized protein</fullName>
    </submittedName>
</protein>
<feature type="non-terminal residue" evidence="2">
    <location>
        <position position="75"/>
    </location>
</feature>
<evidence type="ECO:0000256" key="1">
    <source>
        <dbReference type="SAM" id="MobiDB-lite"/>
    </source>
</evidence>
<accession>A0A6J4P5J9</accession>
<name>A0A6J4P5J9_9BURK</name>
<reference evidence="2" key="1">
    <citation type="submission" date="2020-02" db="EMBL/GenBank/DDBJ databases">
        <authorList>
            <person name="Meier V. D."/>
        </authorList>
    </citation>
    <scope>NUCLEOTIDE SEQUENCE</scope>
    <source>
        <strain evidence="2">AVDCRST_MAG51</strain>
    </source>
</reference>
<proteinExistence type="predicted"/>
<sequence>ASRFEDQSQPGQARRRPDQLGPGQARPWREQRQHHHRGAAEAPQQARPARLPGRWRQWRRRGFPPQQGDATRQPL</sequence>
<organism evidence="2">
    <name type="scientific">uncultured Ramlibacter sp</name>
    <dbReference type="NCBI Taxonomy" id="260755"/>
    <lineage>
        <taxon>Bacteria</taxon>
        <taxon>Pseudomonadati</taxon>
        <taxon>Pseudomonadota</taxon>
        <taxon>Betaproteobacteria</taxon>
        <taxon>Burkholderiales</taxon>
        <taxon>Comamonadaceae</taxon>
        <taxon>Ramlibacter</taxon>
        <taxon>environmental samples</taxon>
    </lineage>
</organism>
<dbReference type="EMBL" id="CADCUX010000241">
    <property type="protein sequence ID" value="CAA9403386.1"/>
    <property type="molecule type" value="Genomic_DNA"/>
</dbReference>
<evidence type="ECO:0000313" key="2">
    <source>
        <dbReference type="EMBL" id="CAA9403386.1"/>
    </source>
</evidence>